<reference evidence="3" key="1">
    <citation type="journal article" date="2019" name="bioRxiv">
        <title>The Genome of the Zebra Mussel, Dreissena polymorpha: A Resource for Invasive Species Research.</title>
        <authorList>
            <person name="McCartney M.A."/>
            <person name="Auch B."/>
            <person name="Kono T."/>
            <person name="Mallez S."/>
            <person name="Zhang Y."/>
            <person name="Obille A."/>
            <person name="Becker A."/>
            <person name="Abrahante J.E."/>
            <person name="Garbe J."/>
            <person name="Badalamenti J.P."/>
            <person name="Herman A."/>
            <person name="Mangelson H."/>
            <person name="Liachko I."/>
            <person name="Sullivan S."/>
            <person name="Sone E.D."/>
            <person name="Koren S."/>
            <person name="Silverstein K.A.T."/>
            <person name="Beckman K.B."/>
            <person name="Gohl D.M."/>
        </authorList>
    </citation>
    <scope>NUCLEOTIDE SEQUENCE</scope>
    <source>
        <strain evidence="3">Duluth1</strain>
        <tissue evidence="3">Whole animal</tissue>
    </source>
</reference>
<gene>
    <name evidence="3" type="ORF">DPMN_103927</name>
</gene>
<keyword evidence="2" id="KW-0732">Signal</keyword>
<evidence type="ECO:0000313" key="4">
    <source>
        <dbReference type="Proteomes" id="UP000828390"/>
    </source>
</evidence>
<sequence>MTLLRTNIDFFLVTSLFIFSKVHGQNSVTQDGFVGASDIFNGASVLDTAMLDQSSASGEFKSGFLGPQDGHGDIAQSRSNSVHSEHPPIFFHGNNVHHTSGSPSQLSPFVDLTGGVQLGPGNTVAVKEVENQMPAVSQAPTDGFSNSGAFDGFIQDGSSGLPWEQPSQPAENKLPPGVTFMGGRSDTQVGQTLRGTRTGNRRRPSFVETEIPVAGKPQFTAGASNLGNVINQGTFPSSEVHVDMPGQHGNTGGTAVVHREGLNTGAVLNPTFGSNSVNVHVDMQAQHEHTTIPSSIHHNNGQPNSVGGVHIDMPGEHGNTGPHPVVHRQPFNPTDILNKGPSLPGMNVHIDQPGEHGNTANIALVHREHLNPGAVLNPGAPSQGVIGSVHVDLPGEHGNTGNVPLIHRETGSPHVPGTQQIGSVHGGSGGLPGVGQLMGGVHVDMPGQHGNPGNLPVVHREWTGTFGTNGFQHEVQLDGSGFPLSNVHVDMPGEHGNQGNAAVIHREGVHSPGPFGTSGVGFPPTGQLGSPGVSHGNAHVDMPSEQGNQGHAAVVHREGSLLPGPFGAPGLGFQPRPQFGVSSFPLGNVRVDMPREHGNQGHIAGVRREGSAPVATLPGTQGFGISPLVPLQVPGFHSSGPFSGGREIPRDRRPVDLRADHSEAHVDIPGKHGNPLNRQPSRVQPFGGHRISIGPVVATGVIPGTPNVPIPPRRPFRGRGLDRRVHLQHDVPGNVGRDRVDYPAERGGRRGTPEREPTAHAPSNTGSGITVVHVRRQNPLGALGNAMRSAFRIGSGNPIGLLGSLPNSPANVPPMQRFLPPLGRMQMVPVRRTQTPPNNPINGLLQSILGSLFGG</sequence>
<dbReference type="AlphaFoldDB" id="A0A9D4HC14"/>
<feature type="chain" id="PRO_5038691627" evidence="2">
    <location>
        <begin position="25"/>
        <end position="855"/>
    </location>
</feature>
<feature type="compositionally biased region" description="Basic and acidic residues" evidence="1">
    <location>
        <begin position="736"/>
        <end position="758"/>
    </location>
</feature>
<comment type="caution">
    <text evidence="3">The sequence shown here is derived from an EMBL/GenBank/DDBJ whole genome shotgun (WGS) entry which is preliminary data.</text>
</comment>
<accession>A0A9D4HC14</accession>
<dbReference type="EMBL" id="JAIWYP010000004">
    <property type="protein sequence ID" value="KAH3830681.1"/>
    <property type="molecule type" value="Genomic_DNA"/>
</dbReference>
<feature type="region of interest" description="Disordered" evidence="1">
    <location>
        <begin position="731"/>
        <end position="768"/>
    </location>
</feature>
<reference evidence="3" key="2">
    <citation type="submission" date="2020-11" db="EMBL/GenBank/DDBJ databases">
        <authorList>
            <person name="McCartney M.A."/>
            <person name="Auch B."/>
            <person name="Kono T."/>
            <person name="Mallez S."/>
            <person name="Becker A."/>
            <person name="Gohl D.M."/>
            <person name="Silverstein K.A.T."/>
            <person name="Koren S."/>
            <person name="Bechman K.B."/>
            <person name="Herman A."/>
            <person name="Abrahante J.E."/>
            <person name="Garbe J."/>
        </authorList>
    </citation>
    <scope>NUCLEOTIDE SEQUENCE</scope>
    <source>
        <strain evidence="3">Duluth1</strain>
        <tissue evidence="3">Whole animal</tissue>
    </source>
</reference>
<dbReference type="Proteomes" id="UP000828390">
    <property type="component" value="Unassembled WGS sequence"/>
</dbReference>
<proteinExistence type="predicted"/>
<evidence type="ECO:0000256" key="1">
    <source>
        <dbReference type="SAM" id="MobiDB-lite"/>
    </source>
</evidence>
<keyword evidence="4" id="KW-1185">Reference proteome</keyword>
<organism evidence="3 4">
    <name type="scientific">Dreissena polymorpha</name>
    <name type="common">Zebra mussel</name>
    <name type="synonym">Mytilus polymorpha</name>
    <dbReference type="NCBI Taxonomy" id="45954"/>
    <lineage>
        <taxon>Eukaryota</taxon>
        <taxon>Metazoa</taxon>
        <taxon>Spiralia</taxon>
        <taxon>Lophotrochozoa</taxon>
        <taxon>Mollusca</taxon>
        <taxon>Bivalvia</taxon>
        <taxon>Autobranchia</taxon>
        <taxon>Heteroconchia</taxon>
        <taxon>Euheterodonta</taxon>
        <taxon>Imparidentia</taxon>
        <taxon>Neoheterodontei</taxon>
        <taxon>Myida</taxon>
        <taxon>Dreissenoidea</taxon>
        <taxon>Dreissenidae</taxon>
        <taxon>Dreissena</taxon>
    </lineage>
</organism>
<name>A0A9D4HC14_DREPO</name>
<feature type="signal peptide" evidence="2">
    <location>
        <begin position="1"/>
        <end position="24"/>
    </location>
</feature>
<evidence type="ECO:0000313" key="3">
    <source>
        <dbReference type="EMBL" id="KAH3830681.1"/>
    </source>
</evidence>
<evidence type="ECO:0000256" key="2">
    <source>
        <dbReference type="SAM" id="SignalP"/>
    </source>
</evidence>
<protein>
    <submittedName>
        <fullName evidence="3">Uncharacterized protein</fullName>
    </submittedName>
</protein>
<feature type="region of interest" description="Disordered" evidence="1">
    <location>
        <begin position="179"/>
        <end position="200"/>
    </location>
</feature>